<gene>
    <name evidence="5" type="ORF">J8A68_003414</name>
</gene>
<evidence type="ECO:0000313" key="6">
    <source>
        <dbReference type="Proteomes" id="UP000694255"/>
    </source>
</evidence>
<dbReference type="InterPro" id="IPR013258">
    <property type="entry name" value="Striatin_N"/>
</dbReference>
<proteinExistence type="predicted"/>
<name>A0A8J5QM37_9ASCO</name>
<dbReference type="InterPro" id="IPR051488">
    <property type="entry name" value="WD_repeat_striatin"/>
</dbReference>
<keyword evidence="6" id="KW-1185">Reference proteome</keyword>
<feature type="region of interest" description="Disordered" evidence="3">
    <location>
        <begin position="308"/>
        <end position="334"/>
    </location>
</feature>
<dbReference type="EMBL" id="JAGSYN010000151">
    <property type="protein sequence ID" value="KAG7663071.1"/>
    <property type="molecule type" value="Genomic_DNA"/>
</dbReference>
<dbReference type="PANTHER" id="PTHR15653:SF0">
    <property type="entry name" value="CONNECTOR OF KINASE TO AP-1, ISOFORM E"/>
    <property type="match status" value="1"/>
</dbReference>
<dbReference type="PANTHER" id="PTHR15653">
    <property type="entry name" value="STRIATIN"/>
    <property type="match status" value="1"/>
</dbReference>
<evidence type="ECO:0000256" key="2">
    <source>
        <dbReference type="SAM" id="Coils"/>
    </source>
</evidence>
<feature type="region of interest" description="Disordered" evidence="3">
    <location>
        <begin position="568"/>
        <end position="591"/>
    </location>
</feature>
<evidence type="ECO:0000256" key="3">
    <source>
        <dbReference type="SAM" id="MobiDB-lite"/>
    </source>
</evidence>
<dbReference type="GeneID" id="73470214"/>
<comment type="caution">
    <text evidence="5">The sequence shown here is derived from an EMBL/GenBank/DDBJ whole genome shotgun (WGS) entry which is preliminary data.</text>
</comment>
<keyword evidence="1 2" id="KW-0175">Coiled coil</keyword>
<feature type="region of interest" description="Disordered" evidence="3">
    <location>
        <begin position="228"/>
        <end position="250"/>
    </location>
</feature>
<evidence type="ECO:0000259" key="4">
    <source>
        <dbReference type="Pfam" id="PF08232"/>
    </source>
</evidence>
<reference evidence="5 6" key="1">
    <citation type="journal article" date="2021" name="DNA Res.">
        <title>Genome analysis of Candida subhashii reveals its hybrid nature and dual mitochondrial genome conformations.</title>
        <authorList>
            <person name="Mixao V."/>
            <person name="Hegedusova E."/>
            <person name="Saus E."/>
            <person name="Pryszcz L.P."/>
            <person name="Cillingova A."/>
            <person name="Nosek J."/>
            <person name="Gabaldon T."/>
        </authorList>
    </citation>
    <scope>NUCLEOTIDE SEQUENCE [LARGE SCALE GENOMIC DNA]</scope>
    <source>
        <strain evidence="5 6">CBS 10753</strain>
    </source>
</reference>
<feature type="region of interest" description="Disordered" evidence="3">
    <location>
        <begin position="1"/>
        <end position="47"/>
    </location>
</feature>
<sequence>MASNKSSGSSNSNTNSNGSNNSNNLNPQTQWQQQQQQQQQQNQSVGGSQQVYNLPGVINYLTSEFTNLERYKIMTNIEKSEMKFKIVQLQGEVNSLKFINHKQKVKIDKLEQENRCLKLKLGEEDQKEEVEGGDGDVIVEDSEGIPKIDLSMIKKSKQQLNKSMKEIMNLLKAPSSKNYINLPPHPDQTNTIPAIAPESNEFDVLIDNNTVDNQVEAFLFQEISAANNKTGSNKSNKKQRSGGGDSSVISQFFSDEPYNLDVIESPSRLEIKNGSDEDKESYYDNILVEDGPSEDLSDVETIASTVILEDADDEEEEAEPEEEEREQEQEHVEVDDNGDDEIVGVISPHPSPEPELIDFNDPEYENLDVFDSENVSIYLNSMSATDHTKMTVTNNNIEDDDDNDNAKVLLIKEFDLDIEPNRICNIFPLIIHSQTNVSVFLLIYKNGEVRALIFDSQGGSKQETIINIKSIIKEVLSSSIIEFKNKTNEKSKYIGLAIGGTASNNNQFLLKVYQIKFHRSDNNIQSKEIGSYNKNFLMKGKQQSSASGDHHISFAGWYVNEKAHPHAAPTIPTPLLKGKQQQPNNSSNVSCDDDSLGIYELLYKVDDKTFELNLVSRKSNVFRE</sequence>
<feature type="compositionally biased region" description="Acidic residues" evidence="3">
    <location>
        <begin position="309"/>
        <end position="327"/>
    </location>
</feature>
<dbReference type="OrthoDB" id="727118at2759"/>
<accession>A0A8J5QM37</accession>
<dbReference type="Pfam" id="PF08232">
    <property type="entry name" value="Striatin"/>
    <property type="match status" value="1"/>
</dbReference>
<dbReference type="Proteomes" id="UP000694255">
    <property type="component" value="Unassembled WGS sequence"/>
</dbReference>
<evidence type="ECO:0000313" key="5">
    <source>
        <dbReference type="EMBL" id="KAG7663071.1"/>
    </source>
</evidence>
<dbReference type="RefSeq" id="XP_049263304.1">
    <property type="nucleotide sequence ID" value="XM_049407267.1"/>
</dbReference>
<evidence type="ECO:0000256" key="1">
    <source>
        <dbReference type="ARBA" id="ARBA00023054"/>
    </source>
</evidence>
<feature type="coiled-coil region" evidence="2">
    <location>
        <begin position="100"/>
        <end position="127"/>
    </location>
</feature>
<feature type="domain" description="Striatin N-terminal" evidence="4">
    <location>
        <begin position="53"/>
        <end position="174"/>
    </location>
</feature>
<organism evidence="5 6">
    <name type="scientific">[Candida] subhashii</name>
    <dbReference type="NCBI Taxonomy" id="561895"/>
    <lineage>
        <taxon>Eukaryota</taxon>
        <taxon>Fungi</taxon>
        <taxon>Dikarya</taxon>
        <taxon>Ascomycota</taxon>
        <taxon>Saccharomycotina</taxon>
        <taxon>Pichiomycetes</taxon>
        <taxon>Debaryomycetaceae</taxon>
        <taxon>Spathaspora</taxon>
    </lineage>
</organism>
<dbReference type="AlphaFoldDB" id="A0A8J5QM37"/>
<protein>
    <recommendedName>
        <fullName evidence="4">Striatin N-terminal domain-containing protein</fullName>
    </recommendedName>
</protein>